<feature type="transmembrane region" description="Helical" evidence="2">
    <location>
        <begin position="63"/>
        <end position="81"/>
    </location>
</feature>
<dbReference type="Proteomes" id="UP001213000">
    <property type="component" value="Unassembled WGS sequence"/>
</dbReference>
<evidence type="ECO:0000313" key="3">
    <source>
        <dbReference type="EMBL" id="KAJ3575831.1"/>
    </source>
</evidence>
<evidence type="ECO:0000313" key="4">
    <source>
        <dbReference type="Proteomes" id="UP001213000"/>
    </source>
</evidence>
<dbReference type="AlphaFoldDB" id="A0AAD5YVF0"/>
<organism evidence="3 4">
    <name type="scientific">Leucocoprinus birnbaumii</name>
    <dbReference type="NCBI Taxonomy" id="56174"/>
    <lineage>
        <taxon>Eukaryota</taxon>
        <taxon>Fungi</taxon>
        <taxon>Dikarya</taxon>
        <taxon>Basidiomycota</taxon>
        <taxon>Agaricomycotina</taxon>
        <taxon>Agaricomycetes</taxon>
        <taxon>Agaricomycetidae</taxon>
        <taxon>Agaricales</taxon>
        <taxon>Agaricineae</taxon>
        <taxon>Agaricaceae</taxon>
        <taxon>Leucocoprinus</taxon>
    </lineage>
</organism>
<accession>A0AAD5YVF0</accession>
<protein>
    <submittedName>
        <fullName evidence="3">Uncharacterized protein</fullName>
    </submittedName>
</protein>
<comment type="caution">
    <text evidence="3">The sequence shown here is derived from an EMBL/GenBank/DDBJ whole genome shotgun (WGS) entry which is preliminary data.</text>
</comment>
<keyword evidence="2" id="KW-0812">Transmembrane</keyword>
<reference evidence="3" key="1">
    <citation type="submission" date="2022-07" db="EMBL/GenBank/DDBJ databases">
        <title>Genome Sequence of Leucocoprinus birnbaumii.</title>
        <authorList>
            <person name="Buettner E."/>
        </authorList>
    </citation>
    <scope>NUCLEOTIDE SEQUENCE</scope>
    <source>
        <strain evidence="3">VT141</strain>
    </source>
</reference>
<evidence type="ECO:0000256" key="2">
    <source>
        <dbReference type="SAM" id="Phobius"/>
    </source>
</evidence>
<keyword evidence="2" id="KW-1133">Transmembrane helix</keyword>
<dbReference type="EMBL" id="JANIEX010000026">
    <property type="protein sequence ID" value="KAJ3575831.1"/>
    <property type="molecule type" value="Genomic_DNA"/>
</dbReference>
<name>A0AAD5YVF0_9AGAR</name>
<gene>
    <name evidence="3" type="ORF">NP233_g854</name>
</gene>
<keyword evidence="2" id="KW-0472">Membrane</keyword>
<evidence type="ECO:0000256" key="1">
    <source>
        <dbReference type="SAM" id="MobiDB-lite"/>
    </source>
</evidence>
<proteinExistence type="predicted"/>
<sequence length="170" mass="18282">MSPYAVVLPIAEADVIVNTTVITGLDGPSTGSDAPQSNFSLPPFLVGILVVVGEQVNTKPSSIYSQVPAFLIFVLVFRIMVFRQPLGMRISLAFPQLLLGSLPRLESIRSPAAQTQTRAQGVHRARVSPSPPPRAARRSYEGEPRPSHRAPSGGRRSLARMAQVAMIAET</sequence>
<keyword evidence="4" id="KW-1185">Reference proteome</keyword>
<feature type="region of interest" description="Disordered" evidence="1">
    <location>
        <begin position="111"/>
        <end position="156"/>
    </location>
</feature>